<dbReference type="Gene3D" id="3.30.70.1520">
    <property type="entry name" value="Heterotetrameric sarcosine oxidase"/>
    <property type="match status" value="1"/>
</dbReference>
<keyword evidence="2" id="KW-1185">Reference proteome</keyword>
<dbReference type="Proteomes" id="UP000183974">
    <property type="component" value="Unassembled WGS sequence"/>
</dbReference>
<reference evidence="1 2" key="1">
    <citation type="submission" date="2016-11" db="EMBL/GenBank/DDBJ databases">
        <authorList>
            <person name="Jaros S."/>
            <person name="Januszkiewicz K."/>
            <person name="Wedrychowicz H."/>
        </authorList>
    </citation>
    <scope>NUCLEOTIDE SEQUENCE [LARGE SCALE GENOMIC DNA]</scope>
    <source>
        <strain evidence="1 2">DSM 29589</strain>
    </source>
</reference>
<evidence type="ECO:0000313" key="1">
    <source>
        <dbReference type="EMBL" id="SHL16906.1"/>
    </source>
</evidence>
<proteinExistence type="predicted"/>
<dbReference type="EMBL" id="FRBR01000001">
    <property type="protein sequence ID" value="SHL16906.1"/>
    <property type="molecule type" value="Genomic_DNA"/>
</dbReference>
<protein>
    <submittedName>
        <fullName evidence="1">Sarcosine oxidase subunit gamma</fullName>
    </submittedName>
</protein>
<name>A0A1M6YF27_9RHOB</name>
<gene>
    <name evidence="1" type="ORF">SAMN05444398_101835</name>
</gene>
<sequence length="191" mass="19916">MTRTEGGCVIELRAKSPCDGLLPLSIGGVTLSEAAPGAMTCLMPYKGQAAALSGALEVACGIAAPAPGHSTVSDGVRILWFGRETLLLIGPEPAPELAQHAAVVDHSDAWAVVRLEGPGAVDVLARLVPVDLRESAFAPGATARSELRHMQAAITRLSADAFEIMVFRGMARTLVHDLRDVMESVAARAGR</sequence>
<dbReference type="STRING" id="337701.SAMN05444398_101835"/>
<organism evidence="1 2">
    <name type="scientific">Roseovarius pacificus</name>
    <dbReference type="NCBI Taxonomy" id="337701"/>
    <lineage>
        <taxon>Bacteria</taxon>
        <taxon>Pseudomonadati</taxon>
        <taxon>Pseudomonadota</taxon>
        <taxon>Alphaproteobacteria</taxon>
        <taxon>Rhodobacterales</taxon>
        <taxon>Roseobacteraceae</taxon>
        <taxon>Roseovarius</taxon>
    </lineage>
</organism>
<accession>A0A1M6YF27</accession>
<dbReference type="AlphaFoldDB" id="A0A1M6YF27"/>
<dbReference type="InterPro" id="IPR027266">
    <property type="entry name" value="TrmE/GcvT-like"/>
</dbReference>
<dbReference type="SUPFAM" id="SSF103025">
    <property type="entry name" value="Folate-binding domain"/>
    <property type="match status" value="1"/>
</dbReference>
<dbReference type="Gene3D" id="3.30.1360.120">
    <property type="entry name" value="Probable tRNA modification gtpase trme, domain 1"/>
    <property type="match status" value="1"/>
</dbReference>
<evidence type="ECO:0000313" key="2">
    <source>
        <dbReference type="Proteomes" id="UP000183974"/>
    </source>
</evidence>